<dbReference type="SUPFAM" id="SSF50156">
    <property type="entry name" value="PDZ domain-like"/>
    <property type="match status" value="1"/>
</dbReference>
<comment type="caution">
    <text evidence="3">The sequence shown here is derived from an EMBL/GenBank/DDBJ whole genome shotgun (WGS) entry which is preliminary data.</text>
</comment>
<feature type="domain" description="PDZ" evidence="2">
    <location>
        <begin position="21"/>
        <end position="89"/>
    </location>
</feature>
<evidence type="ECO:0000259" key="2">
    <source>
        <dbReference type="PROSITE" id="PS50106"/>
    </source>
</evidence>
<dbReference type="InterPro" id="IPR001478">
    <property type="entry name" value="PDZ"/>
</dbReference>
<proteinExistence type="predicted"/>
<dbReference type="InterPro" id="IPR036034">
    <property type="entry name" value="PDZ_sf"/>
</dbReference>
<accession>A0ABV0ZDA3</accession>
<name>A0ABV0ZDA3_9TELE</name>
<dbReference type="PANTHER" id="PTHR19964">
    <property type="entry name" value="MULTIPLE PDZ DOMAIN PROTEIN"/>
    <property type="match status" value="1"/>
</dbReference>
<dbReference type="InterPro" id="IPR051342">
    <property type="entry name" value="PDZ_scaffold"/>
</dbReference>
<organism evidence="3 4">
    <name type="scientific">Ameca splendens</name>
    <dbReference type="NCBI Taxonomy" id="208324"/>
    <lineage>
        <taxon>Eukaryota</taxon>
        <taxon>Metazoa</taxon>
        <taxon>Chordata</taxon>
        <taxon>Craniata</taxon>
        <taxon>Vertebrata</taxon>
        <taxon>Euteleostomi</taxon>
        <taxon>Actinopterygii</taxon>
        <taxon>Neopterygii</taxon>
        <taxon>Teleostei</taxon>
        <taxon>Neoteleostei</taxon>
        <taxon>Acanthomorphata</taxon>
        <taxon>Ovalentaria</taxon>
        <taxon>Atherinomorphae</taxon>
        <taxon>Cyprinodontiformes</taxon>
        <taxon>Goodeidae</taxon>
        <taxon>Ameca</taxon>
    </lineage>
</organism>
<reference evidence="3 4" key="1">
    <citation type="submission" date="2021-06" db="EMBL/GenBank/DDBJ databases">
        <authorList>
            <person name="Palmer J.M."/>
        </authorList>
    </citation>
    <scope>NUCLEOTIDE SEQUENCE [LARGE SCALE GENOMIC DNA]</scope>
    <source>
        <strain evidence="3 4">AS_MEX2019</strain>
        <tissue evidence="3">Muscle</tissue>
    </source>
</reference>
<evidence type="ECO:0000256" key="1">
    <source>
        <dbReference type="SAM" id="MobiDB-lite"/>
    </source>
</evidence>
<feature type="region of interest" description="Disordered" evidence="1">
    <location>
        <begin position="1"/>
        <end position="20"/>
    </location>
</feature>
<evidence type="ECO:0000313" key="4">
    <source>
        <dbReference type="Proteomes" id="UP001469553"/>
    </source>
</evidence>
<gene>
    <name evidence="3" type="ORF">AMECASPLE_024577</name>
</gene>
<keyword evidence="4" id="KW-1185">Reference proteome</keyword>
<dbReference type="Proteomes" id="UP001469553">
    <property type="component" value="Unassembled WGS sequence"/>
</dbReference>
<dbReference type="Gene3D" id="2.30.42.10">
    <property type="match status" value="1"/>
</dbReference>
<dbReference type="Pfam" id="PF00595">
    <property type="entry name" value="PDZ"/>
    <property type="match status" value="1"/>
</dbReference>
<dbReference type="EMBL" id="JAHRIP010058782">
    <property type="protein sequence ID" value="MEQ2304208.1"/>
    <property type="molecule type" value="Genomic_DNA"/>
</dbReference>
<dbReference type="CDD" id="cd06670">
    <property type="entry name" value="PDZ6_MUPP1-like"/>
    <property type="match status" value="1"/>
</dbReference>
<protein>
    <recommendedName>
        <fullName evidence="2">PDZ domain-containing protein</fullName>
    </recommendedName>
</protein>
<dbReference type="PROSITE" id="PS50106">
    <property type="entry name" value="PDZ"/>
    <property type="match status" value="1"/>
</dbReference>
<dbReference type="SMART" id="SM00228">
    <property type="entry name" value="PDZ"/>
    <property type="match status" value="1"/>
</dbReference>
<dbReference type="PANTHER" id="PTHR19964:SF89">
    <property type="entry name" value="INACTIVATION-NO-AFTER-POTENTIAL D PROTEIN-LIKE PROTEIN"/>
    <property type="match status" value="1"/>
</dbReference>
<evidence type="ECO:0000313" key="3">
    <source>
        <dbReference type="EMBL" id="MEQ2304208.1"/>
    </source>
</evidence>
<sequence length="98" mass="10392">MEDDSRQQAPPLPPRTSFERTITVVRGNHSLGMSVSAIKDGTGILVRSVVQGGSICLDGRLGVGDIILAINGEPASNLTSAQARAMLRRHSVIGPEMR</sequence>